<sequence>MDKQPQQEPLTEEEFLELVLAEQERALEEERQRRLNGQLKKPRQRPMIRLIVYVMAFALIFNTFAIIFQIYSIPAIEFIKVSAKLSQQENIQQYKKAVVEISSENSKGTGFAISADGYIMTNEHVIDDALALTVVFPDNGLYKARVIASNPEVDLAILKVETVEELPYLPLADAFQTNKQHVYVIGNPLYFTGIANEGVVLEPLQLKDWQEQVIMLQAPIYKGNSGSPVLTEDGQVIGVVFATTKHDKHGRIGLFIPIELVHQELLSIEDFVK</sequence>
<proteinExistence type="predicted"/>
<name>A0AAW9NW76_9BACL</name>
<dbReference type="PANTHER" id="PTHR43019">
    <property type="entry name" value="SERINE ENDOPROTEASE DEGS"/>
    <property type="match status" value="1"/>
</dbReference>
<keyword evidence="3" id="KW-0645">Protease</keyword>
<evidence type="ECO:0000256" key="1">
    <source>
        <dbReference type="ARBA" id="ARBA00022825"/>
    </source>
</evidence>
<dbReference type="GO" id="GO:0006508">
    <property type="term" value="P:proteolysis"/>
    <property type="evidence" value="ECO:0007669"/>
    <property type="project" value="UniProtKB-KW"/>
</dbReference>
<keyword evidence="3" id="KW-0378">Hydrolase</keyword>
<keyword evidence="2" id="KW-1133">Transmembrane helix</keyword>
<dbReference type="Proteomes" id="UP001344888">
    <property type="component" value="Unassembled WGS sequence"/>
</dbReference>
<dbReference type="PRINTS" id="PR00834">
    <property type="entry name" value="PROTEASES2C"/>
</dbReference>
<keyword evidence="1" id="KW-0720">Serine protease</keyword>
<comment type="caution">
    <text evidence="3">The sequence shown here is derived from an EMBL/GenBank/DDBJ whole genome shotgun (WGS) entry which is preliminary data.</text>
</comment>
<gene>
    <name evidence="3" type="ORF">P9B03_19225</name>
</gene>
<dbReference type="SUPFAM" id="SSF50494">
    <property type="entry name" value="Trypsin-like serine proteases"/>
    <property type="match status" value="1"/>
</dbReference>
<dbReference type="Pfam" id="PF13365">
    <property type="entry name" value="Trypsin_2"/>
    <property type="match status" value="1"/>
</dbReference>
<dbReference type="InterPro" id="IPR009003">
    <property type="entry name" value="Peptidase_S1_PA"/>
</dbReference>
<accession>A0AAW9NW76</accession>
<evidence type="ECO:0000256" key="2">
    <source>
        <dbReference type="SAM" id="Phobius"/>
    </source>
</evidence>
<dbReference type="PANTHER" id="PTHR43019:SF23">
    <property type="entry name" value="PROTEASE DO-LIKE 5, CHLOROPLASTIC"/>
    <property type="match status" value="1"/>
</dbReference>
<dbReference type="InterPro" id="IPR001940">
    <property type="entry name" value="Peptidase_S1C"/>
</dbReference>
<keyword evidence="2" id="KW-0812">Transmembrane</keyword>
<protein>
    <submittedName>
        <fullName evidence="3">S1C family serine protease</fullName>
        <ecNumber evidence="3">3.4.21.-</ecNumber>
    </submittedName>
</protein>
<keyword evidence="2" id="KW-0472">Membrane</keyword>
<feature type="transmembrane region" description="Helical" evidence="2">
    <location>
        <begin position="50"/>
        <end position="71"/>
    </location>
</feature>
<dbReference type="InterPro" id="IPR043504">
    <property type="entry name" value="Peptidase_S1_PA_chymotrypsin"/>
</dbReference>
<dbReference type="Gene3D" id="2.40.10.10">
    <property type="entry name" value="Trypsin-like serine proteases"/>
    <property type="match status" value="2"/>
</dbReference>
<dbReference type="GO" id="GO:0004252">
    <property type="term" value="F:serine-type endopeptidase activity"/>
    <property type="evidence" value="ECO:0007669"/>
    <property type="project" value="InterPro"/>
</dbReference>
<dbReference type="EC" id="3.4.21.-" evidence="3"/>
<dbReference type="AlphaFoldDB" id="A0AAW9NW76"/>
<evidence type="ECO:0000313" key="4">
    <source>
        <dbReference type="Proteomes" id="UP001344888"/>
    </source>
</evidence>
<organism evidence="3 4">
    <name type="scientific">Metasolibacillus meyeri</name>
    <dbReference type="NCBI Taxonomy" id="1071052"/>
    <lineage>
        <taxon>Bacteria</taxon>
        <taxon>Bacillati</taxon>
        <taxon>Bacillota</taxon>
        <taxon>Bacilli</taxon>
        <taxon>Bacillales</taxon>
        <taxon>Caryophanaceae</taxon>
        <taxon>Metasolibacillus</taxon>
    </lineage>
</organism>
<keyword evidence="4" id="KW-1185">Reference proteome</keyword>
<evidence type="ECO:0000313" key="3">
    <source>
        <dbReference type="EMBL" id="MEC1180598.1"/>
    </source>
</evidence>
<dbReference type="EMBL" id="JARSFG010000035">
    <property type="protein sequence ID" value="MEC1180598.1"/>
    <property type="molecule type" value="Genomic_DNA"/>
</dbReference>
<reference evidence="3 4" key="1">
    <citation type="submission" date="2023-03" db="EMBL/GenBank/DDBJ databases">
        <title>Bacillus Genome Sequencing.</title>
        <authorList>
            <person name="Dunlap C."/>
        </authorList>
    </citation>
    <scope>NUCLEOTIDE SEQUENCE [LARGE SCALE GENOMIC DNA]</scope>
    <source>
        <strain evidence="3 4">B-59205</strain>
    </source>
</reference>
<dbReference type="RefSeq" id="WP_326125118.1">
    <property type="nucleotide sequence ID" value="NZ_JARSFG010000035.1"/>
</dbReference>